<organism evidence="1">
    <name type="scientific">marine metagenome</name>
    <dbReference type="NCBI Taxonomy" id="408172"/>
    <lineage>
        <taxon>unclassified sequences</taxon>
        <taxon>metagenomes</taxon>
        <taxon>ecological metagenomes</taxon>
    </lineage>
</organism>
<reference evidence="1" key="1">
    <citation type="submission" date="2018-05" db="EMBL/GenBank/DDBJ databases">
        <authorList>
            <person name="Lanie J.A."/>
            <person name="Ng W.-L."/>
            <person name="Kazmierczak K.M."/>
            <person name="Andrzejewski T.M."/>
            <person name="Davidsen T.M."/>
            <person name="Wayne K.J."/>
            <person name="Tettelin H."/>
            <person name="Glass J.I."/>
            <person name="Rusch D."/>
            <person name="Podicherti R."/>
            <person name="Tsui H.-C.T."/>
            <person name="Winkler M.E."/>
        </authorList>
    </citation>
    <scope>NUCLEOTIDE SEQUENCE</scope>
</reference>
<accession>A0A382FY34</accession>
<protein>
    <submittedName>
        <fullName evidence="1">Uncharacterized protein</fullName>
    </submittedName>
</protein>
<dbReference type="AlphaFoldDB" id="A0A382FY34"/>
<evidence type="ECO:0000313" key="1">
    <source>
        <dbReference type="EMBL" id="SVB67996.1"/>
    </source>
</evidence>
<sequence length="23" mass="2463">MKSVVISLRGFVFGAILIAVNNN</sequence>
<proteinExistence type="predicted"/>
<name>A0A382FY34_9ZZZZ</name>
<dbReference type="EMBL" id="UINC01052545">
    <property type="protein sequence ID" value="SVB67996.1"/>
    <property type="molecule type" value="Genomic_DNA"/>
</dbReference>
<gene>
    <name evidence="1" type="ORF">METZ01_LOCUS220850</name>
</gene>